<feature type="domain" description="Cyclic nucleotide-binding" evidence="1">
    <location>
        <begin position="17"/>
        <end position="116"/>
    </location>
</feature>
<dbReference type="Proteomes" id="UP001326715">
    <property type="component" value="Chromosome"/>
</dbReference>
<reference evidence="2 4" key="1">
    <citation type="submission" date="2016-11" db="EMBL/GenBank/DDBJ databases">
        <authorList>
            <person name="Jaros S."/>
            <person name="Januszkiewicz K."/>
            <person name="Wedrychowicz H."/>
        </authorList>
    </citation>
    <scope>NUCLEOTIDE SEQUENCE [LARGE SCALE GENOMIC DNA]</scope>
    <source>
        <strain evidence="2 4">DSM 784</strain>
    </source>
</reference>
<keyword evidence="5" id="KW-1185">Reference proteome</keyword>
<dbReference type="RefSeq" id="WP_072366340.1">
    <property type="nucleotide sequence ID" value="NZ_CP139972.1"/>
</dbReference>
<dbReference type="Gene3D" id="2.60.120.10">
    <property type="entry name" value="Jelly Rolls"/>
    <property type="match status" value="1"/>
</dbReference>
<protein>
    <submittedName>
        <fullName evidence="3">Crp/Fnr family transcriptional regulator</fullName>
    </submittedName>
    <submittedName>
        <fullName evidence="2">cAMP-binding domain of CRP or a regulatory subunit of cAMP-dependent protein kinases</fullName>
    </submittedName>
</protein>
<name>A0A1K1SZ47_9BACT</name>
<dbReference type="STRING" id="1004.SAMN05661012_06455"/>
<gene>
    <name evidence="2" type="ORF">SAMN05661012_06455</name>
    <name evidence="3" type="ORF">SR876_04390</name>
</gene>
<dbReference type="InterPro" id="IPR000595">
    <property type="entry name" value="cNMP-bd_dom"/>
</dbReference>
<dbReference type="EMBL" id="CP140154">
    <property type="protein sequence ID" value="WQG90724.1"/>
    <property type="molecule type" value="Genomic_DNA"/>
</dbReference>
<organism evidence="2 4">
    <name type="scientific">Chitinophaga sancti</name>
    <dbReference type="NCBI Taxonomy" id="1004"/>
    <lineage>
        <taxon>Bacteria</taxon>
        <taxon>Pseudomonadati</taxon>
        <taxon>Bacteroidota</taxon>
        <taxon>Chitinophagia</taxon>
        <taxon>Chitinophagales</taxon>
        <taxon>Chitinophagaceae</taxon>
        <taxon>Chitinophaga</taxon>
    </lineage>
</organism>
<dbReference type="CDD" id="cd00038">
    <property type="entry name" value="CAP_ED"/>
    <property type="match status" value="1"/>
</dbReference>
<dbReference type="GO" id="GO:0016301">
    <property type="term" value="F:kinase activity"/>
    <property type="evidence" value="ECO:0007669"/>
    <property type="project" value="UniProtKB-KW"/>
</dbReference>
<keyword evidence="2" id="KW-0418">Kinase</keyword>
<evidence type="ECO:0000313" key="4">
    <source>
        <dbReference type="Proteomes" id="UP000183788"/>
    </source>
</evidence>
<accession>A0A1K1SZ47</accession>
<sequence length="194" mass="22725">MSAGELLYQNINSKVPISKAEYEIFIDYFKAKVVKKKQHLIEQGQKNDKIFFIEKGLVFSYTMLENEDIQVIQFAKENHWISDLYSFISESKALFTIQALENCVVWEISKNELTKMNTLYPQMETFYRLNIQNAYAHTLLRLSNIYSTDAESKYNDLRTTQPDLLQRAPQYLIASYLGILPSSLSRIRNKKPMK</sequence>
<proteinExistence type="predicted"/>
<evidence type="ECO:0000259" key="1">
    <source>
        <dbReference type="PROSITE" id="PS50042"/>
    </source>
</evidence>
<evidence type="ECO:0000313" key="5">
    <source>
        <dbReference type="Proteomes" id="UP001326715"/>
    </source>
</evidence>
<evidence type="ECO:0000313" key="2">
    <source>
        <dbReference type="EMBL" id="SFW89602.1"/>
    </source>
</evidence>
<evidence type="ECO:0000313" key="3">
    <source>
        <dbReference type="EMBL" id="WQG90724.1"/>
    </source>
</evidence>
<dbReference type="EMBL" id="FPIZ01000042">
    <property type="protein sequence ID" value="SFW89602.1"/>
    <property type="molecule type" value="Genomic_DNA"/>
</dbReference>
<dbReference type="SUPFAM" id="SSF51206">
    <property type="entry name" value="cAMP-binding domain-like"/>
    <property type="match status" value="1"/>
</dbReference>
<dbReference type="InterPro" id="IPR018490">
    <property type="entry name" value="cNMP-bd_dom_sf"/>
</dbReference>
<dbReference type="OrthoDB" id="680421at2"/>
<dbReference type="PROSITE" id="PS50042">
    <property type="entry name" value="CNMP_BINDING_3"/>
    <property type="match status" value="1"/>
</dbReference>
<dbReference type="Proteomes" id="UP000183788">
    <property type="component" value="Unassembled WGS sequence"/>
</dbReference>
<keyword evidence="2" id="KW-0808">Transferase</keyword>
<dbReference type="AlphaFoldDB" id="A0A1K1SZ47"/>
<reference evidence="3 5" key="2">
    <citation type="submission" date="2023-11" db="EMBL/GenBank/DDBJ databases">
        <title>MicrobeMod: A computational toolkit for identifying prokaryotic methylation and restriction-modification with nanopore sequencing.</title>
        <authorList>
            <person name="Crits-Christoph A."/>
            <person name="Kang S.C."/>
            <person name="Lee H."/>
            <person name="Ostrov N."/>
        </authorList>
    </citation>
    <scope>NUCLEOTIDE SEQUENCE [LARGE SCALE GENOMIC DNA]</scope>
    <source>
        <strain evidence="3 5">ATCC 23090</strain>
    </source>
</reference>
<dbReference type="Pfam" id="PF00027">
    <property type="entry name" value="cNMP_binding"/>
    <property type="match status" value="1"/>
</dbReference>
<dbReference type="InterPro" id="IPR014710">
    <property type="entry name" value="RmlC-like_jellyroll"/>
</dbReference>